<organism evidence="10 11">
    <name type="scientific">Hungatella hathewayi</name>
    <dbReference type="NCBI Taxonomy" id="154046"/>
    <lineage>
        <taxon>Bacteria</taxon>
        <taxon>Bacillati</taxon>
        <taxon>Bacillota</taxon>
        <taxon>Clostridia</taxon>
        <taxon>Lachnospirales</taxon>
        <taxon>Lachnospiraceae</taxon>
        <taxon>Hungatella</taxon>
    </lineage>
</organism>
<evidence type="ECO:0000256" key="1">
    <source>
        <dbReference type="ARBA" id="ARBA00004365"/>
    </source>
</evidence>
<dbReference type="Pfam" id="PF07196">
    <property type="entry name" value="Flagellin_IN"/>
    <property type="match status" value="1"/>
</dbReference>
<keyword evidence="10" id="KW-0966">Cell projection</keyword>
<dbReference type="Pfam" id="PF02465">
    <property type="entry name" value="FliD_N"/>
    <property type="match status" value="1"/>
</dbReference>
<evidence type="ECO:0000256" key="2">
    <source>
        <dbReference type="ARBA" id="ARBA00009764"/>
    </source>
</evidence>
<evidence type="ECO:0000256" key="7">
    <source>
        <dbReference type="ARBA" id="ARBA00033192"/>
    </source>
</evidence>
<dbReference type="InterPro" id="IPR003481">
    <property type="entry name" value="FliD_N"/>
</dbReference>
<protein>
    <recommendedName>
        <fullName evidence="7">Filament cap protein</fullName>
    </recommendedName>
    <alternativeName>
        <fullName evidence="6">Flagellar cap protein</fullName>
    </alternativeName>
</protein>
<reference evidence="10 11" key="1">
    <citation type="submission" date="2019-09" db="EMBL/GenBank/DDBJ databases">
        <title>Draft genome sequencing of Hungatella hathewayi 123Y-2.</title>
        <authorList>
            <person name="Lv Q."/>
            <person name="Li S."/>
        </authorList>
    </citation>
    <scope>NUCLEOTIDE SEQUENCE [LARGE SCALE GENOMIC DNA]</scope>
    <source>
        <strain evidence="10 11">123Y-2</strain>
    </source>
</reference>
<comment type="similarity">
    <text evidence="2">Belongs to the FliD family.</text>
</comment>
<evidence type="ECO:0000259" key="8">
    <source>
        <dbReference type="Pfam" id="PF02465"/>
    </source>
</evidence>
<dbReference type="PANTHER" id="PTHR30288">
    <property type="entry name" value="FLAGELLAR CAP/ASSEMBLY PROTEIN FLID"/>
    <property type="match status" value="1"/>
</dbReference>
<sequence length="950" mass="101718">MSSTSSINTVSNSGNKNYIAGLASGMDTESMVQSMLSGTQSKIDKQTGLKQQLEWKQDIYRSLITKINTFSDKYFSYYGSGDTNLLSSSLYNTMTGVSSSSNIKVTSVSGNAVSSMKIDSIERLATACTVKTAGTVTGTPVGSGADMSQFTNGDTYSFSATLDGVNRTITFTAGANDADTIKNINQALYRNFGTAVGMKYTAGTGSDKGTMELVQLDAAGNPTDVPVDSSRRVIIQSSGDAGTVENLGFGTGFSNKLDYGTSLKNMNFANKPQGGRYEFEINGVTIKGLTEDSTLSDVISAINNSGAGVKVSYSSAADKFIMESTSTGSISNITMKQTYGTLLTSMFGVEAAGVQSSLFSKELTGDTAIGLEDVRRVLNSGNDEKLVFQVDGKDVEITLEGKTGNSKYESSQSVLDAINSQLDRKFGTEAVRFSMKENPAVPGTDMVVLTSKEHKVGFTSDNLTKGFASGLGFVAGDNLLTGSDLTGLQGEITVTGAAGDVTIDLNTSIDMLVQNLNAVAGVSASFQDGRLNITGTSGSLEMKARVDSTGTDSAGKEAIKKLFGTDSILLEHKDRKVQSNVVSSRPNSGELHITSPDGTLKVVNLADSDAETKIVDAIHDASGASVTFSNGKLEITGGGKSVSISGTDDAVNQYIKDLFDTPVYTYDPQMTAQITAGQNAKLTVDGVTMERNTNTFELDGITMELTGTTGAGDPPISLTTSRDTDKIIDSLKSFVEDYNTLIEELNSYVSEEATYKKYAPLTDAQKKEMSDREIELWEEKSKKGLLHNDSNVSSFLSDMRMVLYSSVEDAGLALYDIGIETSDNWRDNGKLVIDEDTLKSMVATNADNIRKLFTDKEQGVAVKLQQAIRDAANVSSGSPGSMVRYAGTKDVLITSNTIYDEMKRISETLSKLNTKYELERTRYWKQFNAMEQAISNMNSQSSWLTQQFSS</sequence>
<comment type="subcellular location">
    <subcellularLocation>
        <location evidence="1">Bacterial flagellum</location>
    </subcellularLocation>
</comment>
<gene>
    <name evidence="10" type="primary">fliD</name>
    <name evidence="10" type="ORF">GNE07_17745</name>
</gene>
<dbReference type="GO" id="GO:0071973">
    <property type="term" value="P:bacterial-type flagellum-dependent cell motility"/>
    <property type="evidence" value="ECO:0007669"/>
    <property type="project" value="TreeGrafter"/>
</dbReference>
<keyword evidence="10" id="KW-0282">Flagellum</keyword>
<dbReference type="InterPro" id="IPR010810">
    <property type="entry name" value="Flagellin_hook_IN_motif"/>
</dbReference>
<dbReference type="InterPro" id="IPR010809">
    <property type="entry name" value="FliD_C"/>
</dbReference>
<dbReference type="AlphaFoldDB" id="A0AAW9WHQ0"/>
<dbReference type="GO" id="GO:0009424">
    <property type="term" value="C:bacterial-type flagellum hook"/>
    <property type="evidence" value="ECO:0007669"/>
    <property type="project" value="InterPro"/>
</dbReference>
<dbReference type="InterPro" id="IPR040026">
    <property type="entry name" value="FliD"/>
</dbReference>
<keyword evidence="4" id="KW-0175">Coiled coil</keyword>
<proteinExistence type="inferred from homology"/>
<comment type="subunit">
    <text evidence="3">Homopentamer.</text>
</comment>
<dbReference type="Pfam" id="PF07195">
    <property type="entry name" value="FliD_C"/>
    <property type="match status" value="1"/>
</dbReference>
<dbReference type="GO" id="GO:0007155">
    <property type="term" value="P:cell adhesion"/>
    <property type="evidence" value="ECO:0007669"/>
    <property type="project" value="InterPro"/>
</dbReference>
<evidence type="ECO:0000313" key="11">
    <source>
        <dbReference type="Proteomes" id="UP000434223"/>
    </source>
</evidence>
<comment type="caution">
    <text evidence="10">The sequence shown here is derived from an EMBL/GenBank/DDBJ whole genome shotgun (WGS) entry which is preliminary data.</text>
</comment>
<accession>A0AAW9WHQ0</accession>
<feature type="domain" description="Flagellar hook-associated protein 2 N-terminal" evidence="8">
    <location>
        <begin position="24"/>
        <end position="127"/>
    </location>
</feature>
<evidence type="ECO:0000313" key="10">
    <source>
        <dbReference type="EMBL" id="MUB64875.1"/>
    </source>
</evidence>
<dbReference type="GO" id="GO:0009421">
    <property type="term" value="C:bacterial-type flagellum filament cap"/>
    <property type="evidence" value="ECO:0007669"/>
    <property type="project" value="InterPro"/>
</dbReference>
<evidence type="ECO:0000256" key="3">
    <source>
        <dbReference type="ARBA" id="ARBA00011255"/>
    </source>
</evidence>
<dbReference type="Proteomes" id="UP000434223">
    <property type="component" value="Unassembled WGS sequence"/>
</dbReference>
<evidence type="ECO:0000256" key="5">
    <source>
        <dbReference type="ARBA" id="ARBA00023143"/>
    </source>
</evidence>
<feature type="domain" description="Flagellar hook-associated protein 2 C-terminal" evidence="9">
    <location>
        <begin position="677"/>
        <end position="939"/>
    </location>
</feature>
<dbReference type="RefSeq" id="WP_055649396.1">
    <property type="nucleotide sequence ID" value="NZ_CZAZ01000004.1"/>
</dbReference>
<evidence type="ECO:0000256" key="6">
    <source>
        <dbReference type="ARBA" id="ARBA00033074"/>
    </source>
</evidence>
<keyword evidence="5" id="KW-0975">Bacterial flagellum</keyword>
<dbReference type="PANTHER" id="PTHR30288:SF0">
    <property type="entry name" value="FLAGELLAR HOOK-ASSOCIATED PROTEIN 2"/>
    <property type="match status" value="1"/>
</dbReference>
<evidence type="ECO:0000256" key="4">
    <source>
        <dbReference type="ARBA" id="ARBA00023054"/>
    </source>
</evidence>
<dbReference type="EMBL" id="WNME01000012">
    <property type="protein sequence ID" value="MUB64875.1"/>
    <property type="molecule type" value="Genomic_DNA"/>
</dbReference>
<keyword evidence="10" id="KW-0969">Cilium</keyword>
<evidence type="ECO:0000259" key="9">
    <source>
        <dbReference type="Pfam" id="PF07195"/>
    </source>
</evidence>
<name>A0AAW9WHQ0_9FIRM</name>